<protein>
    <recommendedName>
        <fullName evidence="3">exo-alpha-sialidase</fullName>
        <ecNumber evidence="3">3.2.1.18</ecNumber>
    </recommendedName>
</protein>
<evidence type="ECO:0000256" key="3">
    <source>
        <dbReference type="ARBA" id="ARBA00012733"/>
    </source>
</evidence>
<gene>
    <name evidence="5" type="ORF">DCO56_25200</name>
</gene>
<dbReference type="Gene3D" id="2.120.10.10">
    <property type="match status" value="1"/>
</dbReference>
<sequence length="393" mass="43929">MMNTRWIRMRNVVVTAMFVGLYTYAGAQEVSVFVSGEGGYKSYRIPAIVKDKQGRLFAFAEGRVDHAGDFGNVDIVYKISPDNGKTWGPLHVAVDNDHLQVGNPAPLVDLLDPAYPKGRLLLFYNTGNNHEAEVCKGNGLRECWSVSSTDGGKTWSDPQNITLQTHRPNQPSVNTRYNFQEDWRTYANTPGHALQFDSGKYKGRIYIPANHSEGNPKANGEDYFAHSYYSDDHGKTFKIGASVKFEGSNETMAAQISNTGLYMNSRNQQGHVKERIVSYSSDGGVTWDTTYYDKNLLDPVNQGSVLSWQGKGGYVLAVCNAATSDRRDNLTLRLSKNQGKTWYFNRVVAKAPEGVKGDYAAYSDLVLLNKNRIGILFEKENYRKIVFVPVNLK</sequence>
<keyword evidence="6" id="KW-1185">Reference proteome</keyword>
<dbReference type="RefSeq" id="WP_108636470.1">
    <property type="nucleotide sequence ID" value="NZ_QCXX01000009.1"/>
</dbReference>
<dbReference type="Pfam" id="PF13088">
    <property type="entry name" value="BNR_2"/>
    <property type="match status" value="1"/>
</dbReference>
<dbReference type="InterPro" id="IPR036278">
    <property type="entry name" value="Sialidase_sf"/>
</dbReference>
<comment type="caution">
    <text evidence="5">The sequence shown here is derived from an EMBL/GenBank/DDBJ whole genome shotgun (WGS) entry which is preliminary data.</text>
</comment>
<dbReference type="AlphaFoldDB" id="A0A363NLE7"/>
<dbReference type="PANTHER" id="PTHR10628:SF30">
    <property type="entry name" value="EXO-ALPHA-SIALIDASE"/>
    <property type="match status" value="1"/>
</dbReference>
<dbReference type="GO" id="GO:0016020">
    <property type="term" value="C:membrane"/>
    <property type="evidence" value="ECO:0007669"/>
    <property type="project" value="TreeGrafter"/>
</dbReference>
<dbReference type="PANTHER" id="PTHR10628">
    <property type="entry name" value="SIALIDASE"/>
    <property type="match status" value="1"/>
</dbReference>
<accession>A0A363NLE7</accession>
<proteinExistence type="inferred from homology"/>
<evidence type="ECO:0000313" key="6">
    <source>
        <dbReference type="Proteomes" id="UP000250831"/>
    </source>
</evidence>
<dbReference type="SUPFAM" id="SSF50939">
    <property type="entry name" value="Sialidases"/>
    <property type="match status" value="1"/>
</dbReference>
<dbReference type="GO" id="GO:0005737">
    <property type="term" value="C:cytoplasm"/>
    <property type="evidence" value="ECO:0007669"/>
    <property type="project" value="TreeGrafter"/>
</dbReference>
<organism evidence="5 6">
    <name type="scientific">Sphingobacterium athyrii</name>
    <dbReference type="NCBI Taxonomy" id="2152717"/>
    <lineage>
        <taxon>Bacteria</taxon>
        <taxon>Pseudomonadati</taxon>
        <taxon>Bacteroidota</taxon>
        <taxon>Sphingobacteriia</taxon>
        <taxon>Sphingobacteriales</taxon>
        <taxon>Sphingobacteriaceae</taxon>
        <taxon>Sphingobacterium</taxon>
    </lineage>
</organism>
<dbReference type="GO" id="GO:0004308">
    <property type="term" value="F:exo-alpha-sialidase activity"/>
    <property type="evidence" value="ECO:0007669"/>
    <property type="project" value="UniProtKB-EC"/>
</dbReference>
<comment type="catalytic activity">
    <reaction evidence="1">
        <text>Hydrolysis of alpha-(2-&gt;3)-, alpha-(2-&gt;6)-, alpha-(2-&gt;8)- glycosidic linkages of terminal sialic acid residues in oligosaccharides, glycoproteins, glycolipids, colominic acid and synthetic substrates.</text>
        <dbReference type="EC" id="3.2.1.18"/>
    </reaction>
</comment>
<dbReference type="CDD" id="cd15482">
    <property type="entry name" value="Sialidase_non-viral"/>
    <property type="match status" value="1"/>
</dbReference>
<reference evidence="5 6" key="1">
    <citation type="submission" date="2018-04" db="EMBL/GenBank/DDBJ databases">
        <title>Sphingobacterium sp. M46 Genome.</title>
        <authorList>
            <person name="Cheng J."/>
            <person name="Li Y."/>
        </authorList>
    </citation>
    <scope>NUCLEOTIDE SEQUENCE [LARGE SCALE GENOMIC DNA]</scope>
    <source>
        <strain evidence="5 6">M46</strain>
    </source>
</reference>
<dbReference type="InterPro" id="IPR026856">
    <property type="entry name" value="Sialidase_fam"/>
</dbReference>
<evidence type="ECO:0000256" key="1">
    <source>
        <dbReference type="ARBA" id="ARBA00000427"/>
    </source>
</evidence>
<name>A0A363NLE7_9SPHI</name>
<dbReference type="InterPro" id="IPR011040">
    <property type="entry name" value="Sialidase"/>
</dbReference>
<evidence type="ECO:0000256" key="2">
    <source>
        <dbReference type="ARBA" id="ARBA00009348"/>
    </source>
</evidence>
<evidence type="ECO:0000313" key="5">
    <source>
        <dbReference type="EMBL" id="PUV21646.1"/>
    </source>
</evidence>
<evidence type="ECO:0000259" key="4">
    <source>
        <dbReference type="Pfam" id="PF13088"/>
    </source>
</evidence>
<dbReference type="GO" id="GO:0006689">
    <property type="term" value="P:ganglioside catabolic process"/>
    <property type="evidence" value="ECO:0007669"/>
    <property type="project" value="TreeGrafter"/>
</dbReference>
<dbReference type="EMBL" id="QCXX01000009">
    <property type="protein sequence ID" value="PUV21646.1"/>
    <property type="molecule type" value="Genomic_DNA"/>
</dbReference>
<dbReference type="GO" id="GO:0009313">
    <property type="term" value="P:oligosaccharide catabolic process"/>
    <property type="evidence" value="ECO:0007669"/>
    <property type="project" value="TreeGrafter"/>
</dbReference>
<feature type="domain" description="Sialidase" evidence="4">
    <location>
        <begin position="54"/>
        <end position="369"/>
    </location>
</feature>
<comment type="similarity">
    <text evidence="2">Belongs to the glycosyl hydrolase 33 family.</text>
</comment>
<dbReference type="Proteomes" id="UP000250831">
    <property type="component" value="Unassembled WGS sequence"/>
</dbReference>
<dbReference type="OrthoDB" id="7294637at2"/>
<dbReference type="EC" id="3.2.1.18" evidence="3"/>